<accession>A0A840SJ15</accession>
<dbReference type="Proteomes" id="UP000549457">
    <property type="component" value="Unassembled WGS sequence"/>
</dbReference>
<proteinExistence type="predicted"/>
<name>A0A840SJ15_9RHOB</name>
<comment type="caution">
    <text evidence="1">The sequence shown here is derived from an EMBL/GenBank/DDBJ whole genome shotgun (WGS) entry which is preliminary data.</text>
</comment>
<dbReference type="RefSeq" id="WP_246399509.1">
    <property type="nucleotide sequence ID" value="NZ_JACHFM010000001.1"/>
</dbReference>
<dbReference type="Pfam" id="PF11927">
    <property type="entry name" value="HODM_asu-like"/>
    <property type="match status" value="1"/>
</dbReference>
<organism evidence="1 2">
    <name type="scientific">Amaricoccus macauensis</name>
    <dbReference type="NCBI Taxonomy" id="57001"/>
    <lineage>
        <taxon>Bacteria</taxon>
        <taxon>Pseudomonadati</taxon>
        <taxon>Pseudomonadota</taxon>
        <taxon>Alphaproteobacteria</taxon>
        <taxon>Rhodobacterales</taxon>
        <taxon>Paracoccaceae</taxon>
        <taxon>Amaricoccus</taxon>
    </lineage>
</organism>
<protein>
    <recommendedName>
        <fullName evidence="3">DUF3445 domain-containing protein</fullName>
    </recommendedName>
</protein>
<sequence length="269" mass="30096">MPSRFSNVLHDHLPIAPWMADHTLRLPGTVPVSLADWLQRDEAFGGQMALRDWLIAERPAEVHALAPGARRAAEELLGFVLSHLADVPGYTREGEVVRRPDGVLVPLAGPPMLVAGRLVQEDLLILERPEGGPEHLLTGAVLCFPSNWTLSQKFGMPLSRIHLPVDAYDEALGRRVQRMCDAIRPDAPVMRANLSPSAHANLHSPRPEYSDYRPGPGEMRFVRVERQTLLRLPESRAIVFSIHIYQLPLDRLPEAEAARLREVRPAWFA</sequence>
<evidence type="ECO:0008006" key="3">
    <source>
        <dbReference type="Google" id="ProtNLM"/>
    </source>
</evidence>
<dbReference type="AlphaFoldDB" id="A0A840SJ15"/>
<evidence type="ECO:0000313" key="2">
    <source>
        <dbReference type="Proteomes" id="UP000549457"/>
    </source>
</evidence>
<gene>
    <name evidence="1" type="ORF">HNP73_000855</name>
</gene>
<dbReference type="InterPro" id="IPR021848">
    <property type="entry name" value="HODM_asu-like"/>
</dbReference>
<reference evidence="1 2" key="1">
    <citation type="submission" date="2020-08" db="EMBL/GenBank/DDBJ databases">
        <title>Genomic Encyclopedia of Type Strains, Phase IV (KMG-IV): sequencing the most valuable type-strain genomes for metagenomic binning, comparative biology and taxonomic classification.</title>
        <authorList>
            <person name="Goeker M."/>
        </authorList>
    </citation>
    <scope>NUCLEOTIDE SEQUENCE [LARGE SCALE GENOMIC DNA]</scope>
    <source>
        <strain evidence="1 2">DSM 101730</strain>
    </source>
</reference>
<evidence type="ECO:0000313" key="1">
    <source>
        <dbReference type="EMBL" id="MBB5220934.1"/>
    </source>
</evidence>
<dbReference type="EMBL" id="JACHFM010000001">
    <property type="protein sequence ID" value="MBB5220934.1"/>
    <property type="molecule type" value="Genomic_DNA"/>
</dbReference>
<keyword evidence="2" id="KW-1185">Reference proteome</keyword>